<dbReference type="Gene3D" id="3.40.50.150">
    <property type="entry name" value="Vaccinia Virus protein VP39"/>
    <property type="match status" value="1"/>
</dbReference>
<dbReference type="Proteomes" id="UP000218890">
    <property type="component" value="Chromosome"/>
</dbReference>
<keyword evidence="3" id="KW-1185">Reference proteome</keyword>
<dbReference type="InterPro" id="IPR029063">
    <property type="entry name" value="SAM-dependent_MTases_sf"/>
</dbReference>
<reference evidence="2" key="1">
    <citation type="submission" date="2016-02" db="EMBL/GenBank/DDBJ databases">
        <title>Halorhodospira halochloris DSM-1059 complete genome, version 2.</title>
        <authorList>
            <person name="Tsukatani Y."/>
        </authorList>
    </citation>
    <scope>NUCLEOTIDE SEQUENCE</scope>
    <source>
        <strain evidence="2">DSM 1059</strain>
    </source>
</reference>
<sequence length="220" mass="24265">MQRIPEPELMDEEKQALAYAQADFEEPNNQFVETFLSLFGQPSGTMLDLGCGPADIPLRFARQATELHIIAVDGAPAMIKLANHTLSQDADAKARIETVCASIQELRLPPQSCDAVISNSLLHHLHEPLAFWDTIRHCGRTGAAVLVMDLSRPQGRAEAQDIVDTYAVDEPAVLRKDFFNSLLAAFTPEEVEQQLTATGLCELSVKQASDRHWIAYGVLQ</sequence>
<dbReference type="KEGG" id="hhk:HH1059_16180"/>
<dbReference type="InterPro" id="IPR013216">
    <property type="entry name" value="Methyltransf_11"/>
</dbReference>
<dbReference type="EMBL" id="AP017372">
    <property type="protein sequence ID" value="BAU58328.1"/>
    <property type="molecule type" value="Genomic_DNA"/>
</dbReference>
<accession>A0A120N001</accession>
<dbReference type="GO" id="GO:0008757">
    <property type="term" value="F:S-adenosylmethionine-dependent methyltransferase activity"/>
    <property type="evidence" value="ECO:0007669"/>
    <property type="project" value="InterPro"/>
</dbReference>
<dbReference type="CDD" id="cd02440">
    <property type="entry name" value="AdoMet_MTases"/>
    <property type="match status" value="1"/>
</dbReference>
<feature type="domain" description="Methyltransferase type 11" evidence="1">
    <location>
        <begin position="47"/>
        <end position="145"/>
    </location>
</feature>
<name>A0A120N001_HALHR</name>
<evidence type="ECO:0000313" key="2">
    <source>
        <dbReference type="EMBL" id="BAU58328.1"/>
    </source>
</evidence>
<evidence type="ECO:0000313" key="3">
    <source>
        <dbReference type="Proteomes" id="UP000218890"/>
    </source>
</evidence>
<organism evidence="2 3">
    <name type="scientific">Halorhodospira halochloris</name>
    <name type="common">Ectothiorhodospira halochloris</name>
    <dbReference type="NCBI Taxonomy" id="1052"/>
    <lineage>
        <taxon>Bacteria</taxon>
        <taxon>Pseudomonadati</taxon>
        <taxon>Pseudomonadota</taxon>
        <taxon>Gammaproteobacteria</taxon>
        <taxon>Chromatiales</taxon>
        <taxon>Ectothiorhodospiraceae</taxon>
        <taxon>Halorhodospira</taxon>
    </lineage>
</organism>
<dbReference type="Pfam" id="PF08241">
    <property type="entry name" value="Methyltransf_11"/>
    <property type="match status" value="1"/>
</dbReference>
<evidence type="ECO:0000259" key="1">
    <source>
        <dbReference type="Pfam" id="PF08241"/>
    </source>
</evidence>
<gene>
    <name evidence="2" type="ORF">HH1059_16180</name>
</gene>
<dbReference type="PANTHER" id="PTHR43861">
    <property type="entry name" value="TRANS-ACONITATE 2-METHYLTRANSFERASE-RELATED"/>
    <property type="match status" value="1"/>
</dbReference>
<protein>
    <recommendedName>
        <fullName evidence="1">Methyltransferase type 11 domain-containing protein</fullName>
    </recommendedName>
</protein>
<proteinExistence type="predicted"/>
<dbReference type="RefSeq" id="WP_096409710.1">
    <property type="nucleotide sequence ID" value="NZ_AP017372.2"/>
</dbReference>
<dbReference type="OrthoDB" id="9778766at2"/>
<dbReference type="SUPFAM" id="SSF53335">
    <property type="entry name" value="S-adenosyl-L-methionine-dependent methyltransferases"/>
    <property type="match status" value="1"/>
</dbReference>
<dbReference type="AlphaFoldDB" id="A0A120N001"/>